<dbReference type="GeneID" id="3260404"/>
<name>Q5GQP7_BPSYP</name>
<dbReference type="Proteomes" id="UP000000994">
    <property type="component" value="Segment"/>
</dbReference>
<reference evidence="1 2" key="1">
    <citation type="journal article" date="2004" name="Proc. Natl. Acad. Sci. U.S.A.">
        <title>Genetic organization of the psbAD region in phages infecting marine Synechococcus strains.</title>
        <authorList>
            <person name="Millard A."/>
            <person name="Clokie M.R."/>
            <person name="Shub D.A."/>
            <person name="Mann N.H."/>
        </authorList>
    </citation>
    <scope>NUCLEOTIDE SEQUENCE [LARGE SCALE GENOMIC DNA]</scope>
</reference>
<accession>Q5GQP7</accession>
<organism evidence="1 2">
    <name type="scientific">Synechococcus phage S-PM2</name>
    <dbReference type="NCBI Taxonomy" id="238854"/>
    <lineage>
        <taxon>Viruses</taxon>
        <taxon>Duplodnaviria</taxon>
        <taxon>Heunggongvirae</taxon>
        <taxon>Uroviricota</taxon>
        <taxon>Caudoviricetes</taxon>
        <taxon>Pantevenvirales</taxon>
        <taxon>Kyanoviridae</taxon>
        <taxon>Nodensvirus</taxon>
        <taxon>Nodensvirus spm2</taxon>
    </lineage>
</organism>
<organismHost>
    <name type="scientific">Synechococcus</name>
    <dbReference type="NCBI Taxonomy" id="1129"/>
</organismHost>
<evidence type="ECO:0000313" key="2">
    <source>
        <dbReference type="Proteomes" id="UP000000994"/>
    </source>
</evidence>
<protein>
    <submittedName>
        <fullName evidence="1">Hypothetical-Protein belonging to T4-LIKE GC: 786</fullName>
    </submittedName>
</protein>
<proteinExistence type="predicted"/>
<sequence length="95" mass="11227">MARMTNEQMIEIAEQHFDYQGGWIANTENLLRFARELCEKNDFYKTRCELLQKVQKYMRDPERQIVCDILANNSLLPDPSGVRYGQDLVKLIEND</sequence>
<dbReference type="OrthoDB" id="41312at10239"/>
<gene>
    <name evidence="1" type="ORF">S-PM2p041</name>
</gene>
<keyword evidence="2" id="KW-1185">Reference proteome</keyword>
<dbReference type="KEGG" id="vg:3260404"/>
<dbReference type="RefSeq" id="YP_195075.1">
    <property type="nucleotide sequence ID" value="NC_006820.1"/>
</dbReference>
<dbReference type="EMBL" id="AJ630128">
    <property type="protein sequence ID" value="CAF34105.1"/>
    <property type="molecule type" value="Genomic_DNA"/>
</dbReference>
<evidence type="ECO:0000313" key="1">
    <source>
        <dbReference type="EMBL" id="CAF34105.1"/>
    </source>
</evidence>
<reference evidence="1 2" key="2">
    <citation type="journal article" date="2005" name="J. Bacteriol.">
        <title>The genome of S-PM2, a 'photosynthetic' T4-type bacteriophage that infects marine Synechococcus strains.</title>
        <authorList>
            <person name="Mann N.H."/>
            <person name="Clokie M.R."/>
            <person name="Millard A."/>
            <person name="Cook A."/>
            <person name="Wilson W.H."/>
            <person name="Wheatley P.J."/>
            <person name="Letarov A."/>
            <person name="Krisch H.M."/>
        </authorList>
    </citation>
    <scope>NUCLEOTIDE SEQUENCE</scope>
</reference>